<gene>
    <name evidence="4" type="primary">MIRO2_0</name>
    <name evidence="4" type="ORF">CK203_071612</name>
</gene>
<comment type="caution">
    <text evidence="4">The sequence shown here is derived from an EMBL/GenBank/DDBJ whole genome shotgun (WGS) entry which is preliminary data.</text>
</comment>
<keyword evidence="1" id="KW-0479">Metal-binding</keyword>
<feature type="chain" id="PRO_5019044381" evidence="3">
    <location>
        <begin position="19"/>
        <end position="223"/>
    </location>
</feature>
<evidence type="ECO:0000313" key="4">
    <source>
        <dbReference type="EMBL" id="RVW54816.1"/>
    </source>
</evidence>
<name>A0A438F4J7_VITVI</name>
<dbReference type="Gene3D" id="3.40.50.300">
    <property type="entry name" value="P-loop containing nucleotide triphosphate hydrolases"/>
    <property type="match status" value="1"/>
</dbReference>
<keyword evidence="2" id="KW-0677">Repeat</keyword>
<dbReference type="EMBL" id="QGNW01001124">
    <property type="protein sequence ID" value="RVW54816.1"/>
    <property type="molecule type" value="Genomic_DNA"/>
</dbReference>
<evidence type="ECO:0000256" key="1">
    <source>
        <dbReference type="ARBA" id="ARBA00022723"/>
    </source>
</evidence>
<evidence type="ECO:0000256" key="2">
    <source>
        <dbReference type="ARBA" id="ARBA00022737"/>
    </source>
</evidence>
<reference evidence="4 5" key="1">
    <citation type="journal article" date="2018" name="PLoS Genet.">
        <title>Population sequencing reveals clonal diversity and ancestral inbreeding in the grapevine cultivar Chardonnay.</title>
        <authorList>
            <person name="Roach M.J."/>
            <person name="Johnson D.L."/>
            <person name="Bohlmann J."/>
            <person name="van Vuuren H.J."/>
            <person name="Jones S.J."/>
            <person name="Pretorius I.S."/>
            <person name="Schmidt S.A."/>
            <person name="Borneman A.R."/>
        </authorList>
    </citation>
    <scope>NUCLEOTIDE SEQUENCE [LARGE SCALE GENOMIC DNA]</scope>
    <source>
        <strain evidence="5">cv. Chardonnay</strain>
        <tissue evidence="4">Leaf</tissue>
    </source>
</reference>
<accession>A0A438F4J7</accession>
<protein>
    <submittedName>
        <fullName evidence="4">Mitochondrial Rho GTPase 2</fullName>
    </submittedName>
</protein>
<feature type="signal peptide" evidence="3">
    <location>
        <begin position="1"/>
        <end position="18"/>
    </location>
</feature>
<evidence type="ECO:0000256" key="3">
    <source>
        <dbReference type="SAM" id="SignalP"/>
    </source>
</evidence>
<organism evidence="4 5">
    <name type="scientific">Vitis vinifera</name>
    <name type="common">Grape</name>
    <dbReference type="NCBI Taxonomy" id="29760"/>
    <lineage>
        <taxon>Eukaryota</taxon>
        <taxon>Viridiplantae</taxon>
        <taxon>Streptophyta</taxon>
        <taxon>Embryophyta</taxon>
        <taxon>Tracheophyta</taxon>
        <taxon>Spermatophyta</taxon>
        <taxon>Magnoliopsida</taxon>
        <taxon>eudicotyledons</taxon>
        <taxon>Gunneridae</taxon>
        <taxon>Pentapetalae</taxon>
        <taxon>rosids</taxon>
        <taxon>Vitales</taxon>
        <taxon>Vitaceae</taxon>
        <taxon>Viteae</taxon>
        <taxon>Vitis</taxon>
    </lineage>
</organism>
<dbReference type="InterPro" id="IPR052266">
    <property type="entry name" value="Miro-EF-hand_domain"/>
</dbReference>
<dbReference type="Gene3D" id="1.10.238.10">
    <property type="entry name" value="EF-hand"/>
    <property type="match status" value="1"/>
</dbReference>
<sequence length="223" mass="24554">MCIAIGLWVIIGLDGALRHDDLDDLFSTAPESPWHEAPYRDAAERTAMGALSLNGFLSESVYSMMSFHFSVFFLLSNMECVVANSNYRPFSGNYTSTVDERYATNGIDELQGTRKTLILREIPEDRFKKFLSNKQSLAACDAAIFVYDSSDELSWRRATELLVEVARQGEETGFGVPCLLVAAKYDLDPFPMAAQDSGKVGAAIAVVGLAAYRTYAARKNTSS</sequence>
<evidence type="ECO:0000313" key="5">
    <source>
        <dbReference type="Proteomes" id="UP000288805"/>
    </source>
</evidence>
<dbReference type="SUPFAM" id="SSF52540">
    <property type="entry name" value="P-loop containing nucleoside triphosphate hydrolases"/>
    <property type="match status" value="1"/>
</dbReference>
<dbReference type="GO" id="GO:0046872">
    <property type="term" value="F:metal ion binding"/>
    <property type="evidence" value="ECO:0007669"/>
    <property type="project" value="UniProtKB-KW"/>
</dbReference>
<dbReference type="PANTHER" id="PTHR46819">
    <property type="entry name" value="EF-HAND CALCIUM-BINDING DOMAIN-CONTAINING PROTEIN 7"/>
    <property type="match status" value="1"/>
</dbReference>
<keyword evidence="3" id="KW-0732">Signal</keyword>
<dbReference type="InterPro" id="IPR027417">
    <property type="entry name" value="P-loop_NTPase"/>
</dbReference>
<dbReference type="AlphaFoldDB" id="A0A438F4J7"/>
<dbReference type="Proteomes" id="UP000288805">
    <property type="component" value="Unassembled WGS sequence"/>
</dbReference>
<dbReference type="PANTHER" id="PTHR46819:SF1">
    <property type="entry name" value="EF-HAND CALCIUM-BINDING DOMAIN-CONTAINING PROTEIN 7"/>
    <property type="match status" value="1"/>
</dbReference>
<proteinExistence type="predicted"/>